<evidence type="ECO:0000256" key="2">
    <source>
        <dbReference type="ARBA" id="ARBA00008034"/>
    </source>
</evidence>
<protein>
    <submittedName>
        <fullName evidence="8">Metal ABC transporter permease</fullName>
    </submittedName>
</protein>
<dbReference type="InterPro" id="IPR037294">
    <property type="entry name" value="ABC_BtuC-like"/>
</dbReference>
<evidence type="ECO:0000313" key="9">
    <source>
        <dbReference type="Proteomes" id="UP001196661"/>
    </source>
</evidence>
<feature type="transmembrane region" description="Helical" evidence="7">
    <location>
        <begin position="198"/>
        <end position="217"/>
    </location>
</feature>
<dbReference type="PANTHER" id="PTHR30477">
    <property type="entry name" value="ABC-TRANSPORTER METAL-BINDING PROTEIN"/>
    <property type="match status" value="1"/>
</dbReference>
<proteinExistence type="inferred from homology"/>
<feature type="transmembrane region" description="Helical" evidence="7">
    <location>
        <begin position="17"/>
        <end position="37"/>
    </location>
</feature>
<evidence type="ECO:0000256" key="1">
    <source>
        <dbReference type="ARBA" id="ARBA00004141"/>
    </source>
</evidence>
<organism evidence="8 9">
    <name type="scientific">Leptothoe kymatousa TAU-MAC 1615</name>
    <dbReference type="NCBI Taxonomy" id="2364775"/>
    <lineage>
        <taxon>Bacteria</taxon>
        <taxon>Bacillati</taxon>
        <taxon>Cyanobacteriota</taxon>
        <taxon>Cyanophyceae</taxon>
        <taxon>Nodosilineales</taxon>
        <taxon>Cymatolegaceae</taxon>
        <taxon>Leptothoe</taxon>
        <taxon>Leptothoe kymatousa</taxon>
    </lineage>
</organism>
<dbReference type="Pfam" id="PF00950">
    <property type="entry name" value="ABC-3"/>
    <property type="match status" value="1"/>
</dbReference>
<dbReference type="Proteomes" id="UP001196661">
    <property type="component" value="Unassembled WGS sequence"/>
</dbReference>
<keyword evidence="4 7" id="KW-1133">Transmembrane helix</keyword>
<gene>
    <name evidence="8" type="ORF">IXB28_08420</name>
</gene>
<accession>A0ABS5Y3N4</accession>
<comment type="similarity">
    <text evidence="2 6">Belongs to the ABC-3 integral membrane protein family.</text>
</comment>
<feature type="transmembrane region" description="Helical" evidence="7">
    <location>
        <begin position="95"/>
        <end position="117"/>
    </location>
</feature>
<keyword evidence="5 7" id="KW-0472">Membrane</keyword>
<comment type="subcellular location">
    <subcellularLocation>
        <location evidence="6">Cell membrane</location>
        <topology evidence="6">Multi-pass membrane protein</topology>
    </subcellularLocation>
    <subcellularLocation>
        <location evidence="1">Membrane</location>
        <topology evidence="1">Multi-pass membrane protein</topology>
    </subcellularLocation>
</comment>
<feature type="transmembrane region" description="Helical" evidence="7">
    <location>
        <begin position="57"/>
        <end position="83"/>
    </location>
</feature>
<evidence type="ECO:0000313" key="8">
    <source>
        <dbReference type="EMBL" id="MBT9312226.1"/>
    </source>
</evidence>
<dbReference type="InterPro" id="IPR001626">
    <property type="entry name" value="ABC_TroCD"/>
</dbReference>
<feature type="transmembrane region" description="Helical" evidence="7">
    <location>
        <begin position="251"/>
        <end position="278"/>
    </location>
</feature>
<dbReference type="SUPFAM" id="SSF81345">
    <property type="entry name" value="ABC transporter involved in vitamin B12 uptake, BtuC"/>
    <property type="match status" value="1"/>
</dbReference>
<dbReference type="EMBL" id="JADOER010000006">
    <property type="protein sequence ID" value="MBT9312226.1"/>
    <property type="molecule type" value="Genomic_DNA"/>
</dbReference>
<feature type="transmembrane region" description="Helical" evidence="7">
    <location>
        <begin position="224"/>
        <end position="245"/>
    </location>
</feature>
<evidence type="ECO:0000256" key="6">
    <source>
        <dbReference type="RuleBase" id="RU003943"/>
    </source>
</evidence>
<comment type="caution">
    <text evidence="8">The sequence shown here is derived from an EMBL/GenBank/DDBJ whole genome shotgun (WGS) entry which is preliminary data.</text>
</comment>
<evidence type="ECO:0000256" key="7">
    <source>
        <dbReference type="SAM" id="Phobius"/>
    </source>
</evidence>
<evidence type="ECO:0000256" key="4">
    <source>
        <dbReference type="ARBA" id="ARBA00022989"/>
    </source>
</evidence>
<dbReference type="Gene3D" id="1.10.3470.10">
    <property type="entry name" value="ABC transporter involved in vitamin B12 uptake, BtuC"/>
    <property type="match status" value="1"/>
</dbReference>
<dbReference type="RefSeq" id="WP_215618126.1">
    <property type="nucleotide sequence ID" value="NZ_JADOER010000006.1"/>
</dbReference>
<name>A0ABS5Y3N4_9CYAN</name>
<keyword evidence="6" id="KW-0813">Transport</keyword>
<feature type="transmembrane region" description="Helical" evidence="7">
    <location>
        <begin position="137"/>
        <end position="155"/>
    </location>
</feature>
<keyword evidence="3 6" id="KW-0812">Transmembrane</keyword>
<dbReference type="PANTHER" id="PTHR30477:SF13">
    <property type="entry name" value="IRON TRANSPORT SYSTEM MEMBRANE PROTEIN HI_0360-RELATED"/>
    <property type="match status" value="1"/>
</dbReference>
<reference evidence="8 9" key="1">
    <citation type="journal article" date="2021" name="Mar. Drugs">
        <title>Genome Reduction and Secondary Metabolism of the Marine Sponge-Associated Cyanobacterium Leptothoe.</title>
        <authorList>
            <person name="Konstantinou D."/>
            <person name="Popin R.V."/>
            <person name="Fewer D.P."/>
            <person name="Sivonen K."/>
            <person name="Gkelis S."/>
        </authorList>
    </citation>
    <scope>NUCLEOTIDE SEQUENCE [LARGE SCALE GENOMIC DNA]</scope>
    <source>
        <strain evidence="8 9">TAU-MAC 1615</strain>
    </source>
</reference>
<evidence type="ECO:0000256" key="3">
    <source>
        <dbReference type="ARBA" id="ARBA00022692"/>
    </source>
</evidence>
<keyword evidence="9" id="KW-1185">Reference proteome</keyword>
<sequence>MLDWIIQPLSLTFMQRALMLGILLGILCAVVGSYMIVQQMGMLAHAISHSVMAGLPIAYVVGIALSFGALIAGVISALMLYLIESRSRVKTDAAMALILTSFVAIGVTLVSIIPGANRIDLLHVLFGNILGVTMKEVWWTLAVTVVAITLMRLFFKELLFYTFDPKGAQASGMPVHFYNASLIIAMTVTIVVCLPTVGALLVVALLVAPAVTAYLLVKELHQMMWVGSIIGSLSSVIGMYLSYYLDAPSGATIVLVAFCFFCLAFLFSPSEGLLVSFWRKHMRSRLSMPS</sequence>
<evidence type="ECO:0000256" key="5">
    <source>
        <dbReference type="ARBA" id="ARBA00023136"/>
    </source>
</evidence>